<comment type="caution">
    <text evidence="2">The sequence shown here is derived from an EMBL/GenBank/DDBJ whole genome shotgun (WGS) entry which is preliminary data.</text>
</comment>
<evidence type="ECO:0000256" key="1">
    <source>
        <dbReference type="SAM" id="Phobius"/>
    </source>
</evidence>
<protein>
    <submittedName>
        <fullName evidence="2">Membrane protein</fullName>
    </submittedName>
</protein>
<evidence type="ECO:0000313" key="3">
    <source>
        <dbReference type="Proteomes" id="UP000320461"/>
    </source>
</evidence>
<dbReference type="EMBL" id="BJLQ01000056">
    <property type="protein sequence ID" value="GEA85865.1"/>
    <property type="molecule type" value="Genomic_DNA"/>
</dbReference>
<keyword evidence="1" id="KW-0472">Membrane</keyword>
<dbReference type="RefSeq" id="WP_307722651.1">
    <property type="nucleotide sequence ID" value="NZ_BJLQ01000056.1"/>
</dbReference>
<feature type="transmembrane region" description="Helical" evidence="1">
    <location>
        <begin position="55"/>
        <end position="75"/>
    </location>
</feature>
<proteinExistence type="predicted"/>
<sequence length="117" mass="12745">MFAGIGHLAFAREEFQAQVPSWFPVDTDLTVLASGAVEIALGTALVVLPRWRVAVGLVAAAFFVVVFPGNVGQWLEHRDGFGLDSDTKRLVRLAFQPVLVAWALWSTGAVKALRARR</sequence>
<evidence type="ECO:0000313" key="2">
    <source>
        <dbReference type="EMBL" id="GEA85865.1"/>
    </source>
</evidence>
<dbReference type="Proteomes" id="UP000320461">
    <property type="component" value="Unassembled WGS sequence"/>
</dbReference>
<accession>A0A4Y3KRR6</accession>
<reference evidence="2 3" key="1">
    <citation type="submission" date="2019-06" db="EMBL/GenBank/DDBJ databases">
        <title>Whole genome shotgun sequence of Cellulomonas gelida NBRC 3748.</title>
        <authorList>
            <person name="Hosoyama A."/>
            <person name="Uohara A."/>
            <person name="Ohji S."/>
            <person name="Ichikawa N."/>
        </authorList>
    </citation>
    <scope>NUCLEOTIDE SEQUENCE [LARGE SCALE GENOMIC DNA]</scope>
    <source>
        <strain evidence="2 3">NBRC 3748</strain>
    </source>
</reference>
<keyword evidence="1" id="KW-0812">Transmembrane</keyword>
<keyword evidence="1" id="KW-1133">Transmembrane helix</keyword>
<feature type="transmembrane region" description="Helical" evidence="1">
    <location>
        <begin position="95"/>
        <end position="113"/>
    </location>
</feature>
<dbReference type="AlphaFoldDB" id="A0A4Y3KRR6"/>
<feature type="transmembrane region" description="Helical" evidence="1">
    <location>
        <begin position="29"/>
        <end position="48"/>
    </location>
</feature>
<gene>
    <name evidence="2" type="ORF">CGE01nite_31160</name>
</gene>
<dbReference type="PANTHER" id="PTHR36974:SF1">
    <property type="entry name" value="DOXX FAMILY MEMBRANE PROTEIN"/>
    <property type="match status" value="1"/>
</dbReference>
<dbReference type="PANTHER" id="PTHR36974">
    <property type="entry name" value="MEMBRANE PROTEIN-RELATED"/>
    <property type="match status" value="1"/>
</dbReference>
<keyword evidence="3" id="KW-1185">Reference proteome</keyword>
<organism evidence="2 3">
    <name type="scientific">Cellulomonas gelida</name>
    <dbReference type="NCBI Taxonomy" id="1712"/>
    <lineage>
        <taxon>Bacteria</taxon>
        <taxon>Bacillati</taxon>
        <taxon>Actinomycetota</taxon>
        <taxon>Actinomycetes</taxon>
        <taxon>Micrococcales</taxon>
        <taxon>Cellulomonadaceae</taxon>
        <taxon>Cellulomonas</taxon>
    </lineage>
</organism>
<name>A0A4Y3KRR6_9CELL</name>